<dbReference type="AlphaFoldDB" id="A0A9D1G0B0"/>
<evidence type="ECO:0000256" key="2">
    <source>
        <dbReference type="ARBA" id="ARBA00022553"/>
    </source>
</evidence>
<dbReference type="GO" id="GO:0006355">
    <property type="term" value="P:regulation of DNA-templated transcription"/>
    <property type="evidence" value="ECO:0007669"/>
    <property type="project" value="InterPro"/>
</dbReference>
<evidence type="ECO:0000313" key="13">
    <source>
        <dbReference type="Proteomes" id="UP000824140"/>
    </source>
</evidence>
<dbReference type="PROSITE" id="PS50110">
    <property type="entry name" value="RESPONSE_REGULATORY"/>
    <property type="match status" value="1"/>
</dbReference>
<reference evidence="12" key="2">
    <citation type="journal article" date="2021" name="PeerJ">
        <title>Extensive microbial diversity within the chicken gut microbiome revealed by metagenomics and culture.</title>
        <authorList>
            <person name="Gilroy R."/>
            <person name="Ravi A."/>
            <person name="Getino M."/>
            <person name="Pursley I."/>
            <person name="Horton D.L."/>
            <person name="Alikhan N.F."/>
            <person name="Baker D."/>
            <person name="Gharbi K."/>
            <person name="Hall N."/>
            <person name="Watson M."/>
            <person name="Adriaenssens E.M."/>
            <person name="Foster-Nyarko E."/>
            <person name="Jarju S."/>
            <person name="Secka A."/>
            <person name="Antonio M."/>
            <person name="Oren A."/>
            <person name="Chaudhuri R.R."/>
            <person name="La Ragione R."/>
            <person name="Hildebrand F."/>
            <person name="Pallen M.J."/>
        </authorList>
    </citation>
    <scope>NUCLEOTIDE SEQUENCE</scope>
    <source>
        <strain evidence="12">13766</strain>
    </source>
</reference>
<name>A0A9D1G0B0_9FIRM</name>
<evidence type="ECO:0000259" key="10">
    <source>
        <dbReference type="PROSITE" id="PS50110"/>
    </source>
</evidence>
<organism evidence="12 13">
    <name type="scientific">Candidatus Alectryocaccomicrobium excrementavium</name>
    <dbReference type="NCBI Taxonomy" id="2840668"/>
    <lineage>
        <taxon>Bacteria</taxon>
        <taxon>Bacillati</taxon>
        <taxon>Bacillota</taxon>
        <taxon>Clostridia</taxon>
        <taxon>Candidatus Alectryocaccomicrobium</taxon>
    </lineage>
</organism>
<evidence type="ECO:0000256" key="6">
    <source>
        <dbReference type="ARBA" id="ARBA00023163"/>
    </source>
</evidence>
<dbReference type="InterPro" id="IPR036388">
    <property type="entry name" value="WH-like_DNA-bd_sf"/>
</dbReference>
<dbReference type="CDD" id="cd00383">
    <property type="entry name" value="trans_reg_C"/>
    <property type="match status" value="1"/>
</dbReference>
<reference evidence="12" key="1">
    <citation type="submission" date="2020-10" db="EMBL/GenBank/DDBJ databases">
        <authorList>
            <person name="Gilroy R."/>
        </authorList>
    </citation>
    <scope>NUCLEOTIDE SEQUENCE</scope>
    <source>
        <strain evidence="12">13766</strain>
    </source>
</reference>
<feature type="modified residue" description="4-aspartylphosphate" evidence="8">
    <location>
        <position position="54"/>
    </location>
</feature>
<dbReference type="SMART" id="SM00862">
    <property type="entry name" value="Trans_reg_C"/>
    <property type="match status" value="1"/>
</dbReference>
<evidence type="ECO:0000256" key="3">
    <source>
        <dbReference type="ARBA" id="ARBA00023012"/>
    </source>
</evidence>
<dbReference type="InterPro" id="IPR001789">
    <property type="entry name" value="Sig_transdc_resp-reg_receiver"/>
</dbReference>
<dbReference type="PANTHER" id="PTHR48111:SF21">
    <property type="entry name" value="DNA-BINDING DUAL MASTER TRANSCRIPTIONAL REGULATOR RPAA"/>
    <property type="match status" value="1"/>
</dbReference>
<dbReference type="SUPFAM" id="SSF52172">
    <property type="entry name" value="CheY-like"/>
    <property type="match status" value="1"/>
</dbReference>
<evidence type="ECO:0000256" key="8">
    <source>
        <dbReference type="PROSITE-ProRule" id="PRU00169"/>
    </source>
</evidence>
<keyword evidence="4" id="KW-0805">Transcription regulation</keyword>
<evidence type="ECO:0000256" key="5">
    <source>
        <dbReference type="ARBA" id="ARBA00023125"/>
    </source>
</evidence>
<evidence type="ECO:0000256" key="1">
    <source>
        <dbReference type="ARBA" id="ARBA00018672"/>
    </source>
</evidence>
<evidence type="ECO:0000256" key="4">
    <source>
        <dbReference type="ARBA" id="ARBA00023015"/>
    </source>
</evidence>
<dbReference type="SUPFAM" id="SSF46894">
    <property type="entry name" value="C-terminal effector domain of the bipartite response regulators"/>
    <property type="match status" value="1"/>
</dbReference>
<feature type="domain" description="OmpR/PhoB-type" evidence="11">
    <location>
        <begin position="129"/>
        <end position="228"/>
    </location>
</feature>
<dbReference type="SMART" id="SM00448">
    <property type="entry name" value="REC"/>
    <property type="match status" value="1"/>
</dbReference>
<dbReference type="FunFam" id="1.10.10.10:FF:000018">
    <property type="entry name" value="DNA-binding response regulator ResD"/>
    <property type="match status" value="1"/>
</dbReference>
<gene>
    <name evidence="12" type="ORF">IAA84_06540</name>
</gene>
<evidence type="ECO:0000313" key="12">
    <source>
        <dbReference type="EMBL" id="HIS92662.1"/>
    </source>
</evidence>
<dbReference type="PROSITE" id="PS51755">
    <property type="entry name" value="OMPR_PHOB"/>
    <property type="match status" value="1"/>
</dbReference>
<evidence type="ECO:0000259" key="11">
    <source>
        <dbReference type="PROSITE" id="PS51755"/>
    </source>
</evidence>
<keyword evidence="6" id="KW-0804">Transcription</keyword>
<evidence type="ECO:0000256" key="7">
    <source>
        <dbReference type="ARBA" id="ARBA00024867"/>
    </source>
</evidence>
<dbReference type="FunFam" id="3.40.50.2300:FF:000001">
    <property type="entry name" value="DNA-binding response regulator PhoB"/>
    <property type="match status" value="1"/>
</dbReference>
<dbReference type="GO" id="GO:0000156">
    <property type="term" value="F:phosphorelay response regulator activity"/>
    <property type="evidence" value="ECO:0007669"/>
    <property type="project" value="TreeGrafter"/>
</dbReference>
<accession>A0A9D1G0B0</accession>
<keyword evidence="5 9" id="KW-0238">DNA-binding</keyword>
<evidence type="ECO:0000256" key="9">
    <source>
        <dbReference type="PROSITE-ProRule" id="PRU01091"/>
    </source>
</evidence>
<dbReference type="PANTHER" id="PTHR48111">
    <property type="entry name" value="REGULATOR OF RPOS"/>
    <property type="match status" value="1"/>
</dbReference>
<dbReference type="InterPro" id="IPR016032">
    <property type="entry name" value="Sig_transdc_resp-reg_C-effctor"/>
</dbReference>
<dbReference type="Gene3D" id="6.10.250.690">
    <property type="match status" value="1"/>
</dbReference>
<dbReference type="InterPro" id="IPR039420">
    <property type="entry name" value="WalR-like"/>
</dbReference>
<keyword evidence="3" id="KW-0902">Two-component regulatory system</keyword>
<feature type="DNA-binding region" description="OmpR/PhoB-type" evidence="9">
    <location>
        <begin position="129"/>
        <end position="228"/>
    </location>
</feature>
<dbReference type="GO" id="GO:0000976">
    <property type="term" value="F:transcription cis-regulatory region binding"/>
    <property type="evidence" value="ECO:0007669"/>
    <property type="project" value="TreeGrafter"/>
</dbReference>
<comment type="function">
    <text evidence="7">May play the central regulatory role in sporulation. It may be an element of the effector pathway responsible for the activation of sporulation genes in response to nutritional stress. Spo0A may act in concert with spo0H (a sigma factor) to control the expression of some genes that are critical to the sporulation process.</text>
</comment>
<dbReference type="Gene3D" id="3.40.50.2300">
    <property type="match status" value="1"/>
</dbReference>
<dbReference type="InterPro" id="IPR011006">
    <property type="entry name" value="CheY-like_superfamily"/>
</dbReference>
<dbReference type="GO" id="GO:0005829">
    <property type="term" value="C:cytosol"/>
    <property type="evidence" value="ECO:0007669"/>
    <property type="project" value="TreeGrafter"/>
</dbReference>
<dbReference type="InterPro" id="IPR001867">
    <property type="entry name" value="OmpR/PhoB-type_DNA-bd"/>
</dbReference>
<dbReference type="GO" id="GO:0032993">
    <property type="term" value="C:protein-DNA complex"/>
    <property type="evidence" value="ECO:0007669"/>
    <property type="project" value="TreeGrafter"/>
</dbReference>
<dbReference type="EMBL" id="DVJN01000128">
    <property type="protein sequence ID" value="HIS92662.1"/>
    <property type="molecule type" value="Genomic_DNA"/>
</dbReference>
<sequence length="229" mass="26407">MANNKILVVDDDPNIAQLINVYLTREGYEVETCDRGDKAVEHFKANPPNLMLLDLMLPGMDGMMVCREIRKTSNIPIIMLTAKDDTFDKVLGLELGADDYMVKPFEMKELLARIKAVLRRYQTGTDAPAKELSFPGLTVNISSYTCFYRGKELDMPPKEIELLYFLASHPNIVFTREQLLEQVWGYDFFGDSRTVDVHIKRLREKLPNCEELGWQLRTVWSVGYKFEVK</sequence>
<dbReference type="Pfam" id="PF00486">
    <property type="entry name" value="Trans_reg_C"/>
    <property type="match status" value="1"/>
</dbReference>
<feature type="domain" description="Response regulatory" evidence="10">
    <location>
        <begin position="5"/>
        <end position="118"/>
    </location>
</feature>
<protein>
    <recommendedName>
        <fullName evidence="1">Stage 0 sporulation protein A homolog</fullName>
    </recommendedName>
</protein>
<keyword evidence="2 8" id="KW-0597">Phosphoprotein</keyword>
<dbReference type="Pfam" id="PF00072">
    <property type="entry name" value="Response_reg"/>
    <property type="match status" value="1"/>
</dbReference>
<comment type="caution">
    <text evidence="12">The sequence shown here is derived from an EMBL/GenBank/DDBJ whole genome shotgun (WGS) entry which is preliminary data.</text>
</comment>
<proteinExistence type="predicted"/>
<dbReference type="Proteomes" id="UP000824140">
    <property type="component" value="Unassembled WGS sequence"/>
</dbReference>
<dbReference type="Gene3D" id="1.10.10.10">
    <property type="entry name" value="Winged helix-like DNA-binding domain superfamily/Winged helix DNA-binding domain"/>
    <property type="match status" value="1"/>
</dbReference>